<organism evidence="4 5">
    <name type="scientific">Aplosporella prunicola CBS 121167</name>
    <dbReference type="NCBI Taxonomy" id="1176127"/>
    <lineage>
        <taxon>Eukaryota</taxon>
        <taxon>Fungi</taxon>
        <taxon>Dikarya</taxon>
        <taxon>Ascomycota</taxon>
        <taxon>Pezizomycotina</taxon>
        <taxon>Dothideomycetes</taxon>
        <taxon>Dothideomycetes incertae sedis</taxon>
        <taxon>Botryosphaeriales</taxon>
        <taxon>Aplosporellaceae</taxon>
        <taxon>Aplosporella</taxon>
    </lineage>
</organism>
<feature type="compositionally biased region" description="Low complexity" evidence="2">
    <location>
        <begin position="275"/>
        <end position="292"/>
    </location>
</feature>
<proteinExistence type="predicted"/>
<evidence type="ECO:0000313" key="4">
    <source>
        <dbReference type="EMBL" id="KAF2137886.1"/>
    </source>
</evidence>
<dbReference type="AlphaFoldDB" id="A0A6A6B247"/>
<evidence type="ECO:0000256" key="2">
    <source>
        <dbReference type="SAM" id="MobiDB-lite"/>
    </source>
</evidence>
<dbReference type="Gene3D" id="2.40.50.40">
    <property type="match status" value="1"/>
</dbReference>
<comment type="subunit">
    <text evidence="1">Component of the NuA4 histone acetyltransferase complex.</text>
</comment>
<evidence type="ECO:0000256" key="1">
    <source>
        <dbReference type="ARBA" id="ARBA00011353"/>
    </source>
</evidence>
<feature type="compositionally biased region" description="Polar residues" evidence="2">
    <location>
        <begin position="11"/>
        <end position="20"/>
    </location>
</feature>
<evidence type="ECO:0000259" key="3">
    <source>
        <dbReference type="PROSITE" id="PS50013"/>
    </source>
</evidence>
<protein>
    <recommendedName>
        <fullName evidence="3">Chromo domain-containing protein</fullName>
    </recommendedName>
</protein>
<feature type="domain" description="Chromo" evidence="3">
    <location>
        <begin position="464"/>
        <end position="523"/>
    </location>
</feature>
<dbReference type="InterPro" id="IPR016197">
    <property type="entry name" value="Chromo-like_dom_sf"/>
</dbReference>
<feature type="region of interest" description="Disordered" evidence="2">
    <location>
        <begin position="335"/>
        <end position="461"/>
    </location>
</feature>
<feature type="compositionally biased region" description="Acidic residues" evidence="2">
    <location>
        <begin position="422"/>
        <end position="461"/>
    </location>
</feature>
<dbReference type="CDD" id="cd00024">
    <property type="entry name" value="CD_CSD"/>
    <property type="match status" value="1"/>
</dbReference>
<feature type="region of interest" description="Disordered" evidence="2">
    <location>
        <begin position="156"/>
        <end position="261"/>
    </location>
</feature>
<dbReference type="OrthoDB" id="3946783at2759"/>
<feature type="compositionally biased region" description="Basic and acidic residues" evidence="2">
    <location>
        <begin position="386"/>
        <end position="400"/>
    </location>
</feature>
<dbReference type="Proteomes" id="UP000799438">
    <property type="component" value="Unassembled WGS sequence"/>
</dbReference>
<feature type="compositionally biased region" description="Low complexity" evidence="2">
    <location>
        <begin position="164"/>
        <end position="189"/>
    </location>
</feature>
<dbReference type="RefSeq" id="XP_033393601.1">
    <property type="nucleotide sequence ID" value="XM_033546440.1"/>
</dbReference>
<gene>
    <name evidence="4" type="ORF">K452DRAFT_361648</name>
</gene>
<accession>A0A6A6B247</accession>
<keyword evidence="5" id="KW-1185">Reference proteome</keyword>
<sequence>MMERPLKRARTTVTTASPLSQAHLPLRENKINGMATEDGLRKRRPNDTTTTMPSRPAASPPPTYVPHVDIPPIKRKPDAATPIPRACVTVVGRGFDGVTGQPVYTVRVERERESSGASQSDGDSDTSQEDTDKAIEELQVELEAVLDFVSPQELERFENEFVESPAPASPSAAAATSAPDTADAGSDAPTPEKRKAKAAPTRAFVDLLPPITRKRKKPAPVAKGALATMGDAFPAPRDEGADDVSVSVSASADDDASEPLSRVDAVLKAKISVMSGAASTSDSASTDAAPRRQPGRPRVRPREADIIDLDGSTDVEADDEQGVFRAGGKLASALASASVAQKPMRLSQGSVPVEAESDAEKGGGSNSSSDASLEVVEPVVAAGRRAGSDAHASARPDARARPAPQVEARSQRPLAGHALEPIDLDEDDGSDADAEVEAEAESEAETEDGADEEEDEEADDEDIYEIAQIIRHKRFAGQMFYLVQWKGYPLPVGEGEDGDWLTETDLADGAADVLQMYLRGLGR</sequence>
<feature type="compositionally biased region" description="Acidic residues" evidence="2">
    <location>
        <begin position="306"/>
        <end position="321"/>
    </location>
</feature>
<dbReference type="GO" id="GO:0006338">
    <property type="term" value="P:chromatin remodeling"/>
    <property type="evidence" value="ECO:0007669"/>
    <property type="project" value="UniProtKB-ARBA"/>
</dbReference>
<feature type="region of interest" description="Disordered" evidence="2">
    <location>
        <begin position="1"/>
        <end position="80"/>
    </location>
</feature>
<dbReference type="PROSITE" id="PS50013">
    <property type="entry name" value="CHROMO_2"/>
    <property type="match status" value="1"/>
</dbReference>
<dbReference type="SUPFAM" id="SSF54160">
    <property type="entry name" value="Chromo domain-like"/>
    <property type="match status" value="1"/>
</dbReference>
<dbReference type="GeneID" id="54303946"/>
<name>A0A6A6B247_9PEZI</name>
<reference evidence="4" key="1">
    <citation type="journal article" date="2020" name="Stud. Mycol.">
        <title>101 Dothideomycetes genomes: a test case for predicting lifestyles and emergence of pathogens.</title>
        <authorList>
            <person name="Haridas S."/>
            <person name="Albert R."/>
            <person name="Binder M."/>
            <person name="Bloem J."/>
            <person name="Labutti K."/>
            <person name="Salamov A."/>
            <person name="Andreopoulos B."/>
            <person name="Baker S."/>
            <person name="Barry K."/>
            <person name="Bills G."/>
            <person name="Bluhm B."/>
            <person name="Cannon C."/>
            <person name="Castanera R."/>
            <person name="Culley D."/>
            <person name="Daum C."/>
            <person name="Ezra D."/>
            <person name="Gonzalez J."/>
            <person name="Henrissat B."/>
            <person name="Kuo A."/>
            <person name="Liang C."/>
            <person name="Lipzen A."/>
            <person name="Lutzoni F."/>
            <person name="Magnuson J."/>
            <person name="Mondo S."/>
            <person name="Nolan M."/>
            <person name="Ohm R."/>
            <person name="Pangilinan J."/>
            <person name="Park H.-J."/>
            <person name="Ramirez L."/>
            <person name="Alfaro M."/>
            <person name="Sun H."/>
            <person name="Tritt A."/>
            <person name="Yoshinaga Y."/>
            <person name="Zwiers L.-H."/>
            <person name="Turgeon B."/>
            <person name="Goodwin S."/>
            <person name="Spatafora J."/>
            <person name="Crous P."/>
            <person name="Grigoriev I."/>
        </authorList>
    </citation>
    <scope>NUCLEOTIDE SEQUENCE</scope>
    <source>
        <strain evidence="4">CBS 121167</strain>
    </source>
</reference>
<feature type="region of interest" description="Disordered" evidence="2">
    <location>
        <begin position="274"/>
        <end position="321"/>
    </location>
</feature>
<feature type="region of interest" description="Disordered" evidence="2">
    <location>
        <begin position="98"/>
        <end position="136"/>
    </location>
</feature>
<evidence type="ECO:0000313" key="5">
    <source>
        <dbReference type="Proteomes" id="UP000799438"/>
    </source>
</evidence>
<dbReference type="InterPro" id="IPR000953">
    <property type="entry name" value="Chromo/chromo_shadow_dom"/>
</dbReference>
<dbReference type="EMBL" id="ML995499">
    <property type="protein sequence ID" value="KAF2137886.1"/>
    <property type="molecule type" value="Genomic_DNA"/>
</dbReference>